<evidence type="ECO:0000313" key="2">
    <source>
        <dbReference type="EMBL" id="AFJ47097.1"/>
    </source>
</evidence>
<feature type="signal peptide" evidence="1">
    <location>
        <begin position="1"/>
        <end position="20"/>
    </location>
</feature>
<feature type="chain" id="PRO_5003655803" description="VCBS repeat-containing protein" evidence="1">
    <location>
        <begin position="21"/>
        <end position="363"/>
    </location>
</feature>
<dbReference type="OrthoDB" id="6183301at2"/>
<dbReference type="HOGENOM" id="CLU_764574_0_0_6"/>
<name>I2B993_SHIBC</name>
<gene>
    <name evidence="2" type="ordered locus">EBL_c20060</name>
</gene>
<dbReference type="AlphaFoldDB" id="I2B993"/>
<sequence>MNRFSLFPILIFFISPQLFATQTRSQYNLDSDNYALTLLHNTMVEMLQSAPQKIPETITEKFPLKNDIDFTISTEVSKKTIKKPSAKISDDEWQAFINTTFSAESENGMVNCKLVDLDGDGKRDLIINSYSGGTGLFSFTGVLKRSGDKFIDINNTKNDSQAITGVLYSENGRGANQWGQWVRINDQVYALWFNGKYAEDSFYLLRPFNTDNKVPSITIYYQYEYDNFSIKSEEEDKQLTPALNDHDKKQLIKSLNNKYYFNKQQEKQEPICPVPADTSSEDAEHYRTKIAGNYVTQPIAAIPVWLNGTCFIGSVESYFGRGELITISSPKDLNILGTYSITGIRHIKSIKKEWKSREENIPL</sequence>
<dbReference type="Proteomes" id="UP000001955">
    <property type="component" value="Chromosome"/>
</dbReference>
<evidence type="ECO:0000256" key="1">
    <source>
        <dbReference type="SAM" id="SignalP"/>
    </source>
</evidence>
<evidence type="ECO:0008006" key="4">
    <source>
        <dbReference type="Google" id="ProtNLM"/>
    </source>
</evidence>
<dbReference type="RefSeq" id="WP_002440890.1">
    <property type="nucleotide sequence ID" value="NC_017910.1"/>
</dbReference>
<protein>
    <recommendedName>
        <fullName evidence="4">VCBS repeat-containing protein</fullName>
    </recommendedName>
</protein>
<dbReference type="SUPFAM" id="SSF69318">
    <property type="entry name" value="Integrin alpha N-terminal domain"/>
    <property type="match status" value="1"/>
</dbReference>
<dbReference type="PATRIC" id="fig|630626.3.peg.1949"/>
<keyword evidence="1" id="KW-0732">Signal</keyword>
<dbReference type="KEGG" id="ebt:EBL_c20060"/>
<dbReference type="EMBL" id="CP001560">
    <property type="protein sequence ID" value="AFJ47097.1"/>
    <property type="molecule type" value="Genomic_DNA"/>
</dbReference>
<proteinExistence type="predicted"/>
<evidence type="ECO:0000313" key="3">
    <source>
        <dbReference type="Proteomes" id="UP000001955"/>
    </source>
</evidence>
<keyword evidence="3" id="KW-1185">Reference proteome</keyword>
<organism evidence="2 3">
    <name type="scientific">Shimwellia blattae (strain ATCC 29907 / DSM 4481 / JCM 1650 / NBRC 105725 / CDC 9005-74)</name>
    <name type="common">Escherichia blattae</name>
    <dbReference type="NCBI Taxonomy" id="630626"/>
    <lineage>
        <taxon>Bacteria</taxon>
        <taxon>Pseudomonadati</taxon>
        <taxon>Pseudomonadota</taxon>
        <taxon>Gammaproteobacteria</taxon>
        <taxon>Enterobacterales</taxon>
        <taxon>Enterobacteriaceae</taxon>
        <taxon>Shimwellia</taxon>
    </lineage>
</organism>
<accession>I2B993</accession>
<dbReference type="InterPro" id="IPR028994">
    <property type="entry name" value="Integrin_alpha_N"/>
</dbReference>
<accession>K6URD8</accession>
<reference evidence="2 3" key="1">
    <citation type="journal article" date="2012" name="J. Bacteriol.">
        <title>Complete genome sequence of the B12-producing Shimwellia blattae strain DSM 4481, isolated from a cockroach.</title>
        <authorList>
            <person name="Brzuszkiewicz E."/>
            <person name="Waschkowitz T."/>
            <person name="Wiezer A."/>
            <person name="Daniel R."/>
        </authorList>
    </citation>
    <scope>NUCLEOTIDE SEQUENCE [LARGE SCALE GENOMIC DNA]</scope>
    <source>
        <strain evidence="3">ATCC 29907 / DSM 4481 / JCM 1650 / NBRC 105725 / CDC 9005-74</strain>
    </source>
</reference>
<dbReference type="eggNOG" id="COG5342">
    <property type="taxonomic scope" value="Bacteria"/>
</dbReference>